<accession>A0A8S1LAE5</accession>
<gene>
    <name evidence="1" type="ORF">PPRIM_AZ9-3.1.T0340182</name>
</gene>
<comment type="caution">
    <text evidence="1">The sequence shown here is derived from an EMBL/GenBank/DDBJ whole genome shotgun (WGS) entry which is preliminary data.</text>
</comment>
<reference evidence="1" key="1">
    <citation type="submission" date="2021-01" db="EMBL/GenBank/DDBJ databases">
        <authorList>
            <consortium name="Genoscope - CEA"/>
            <person name="William W."/>
        </authorList>
    </citation>
    <scope>NUCLEOTIDE SEQUENCE</scope>
</reference>
<organism evidence="1 2">
    <name type="scientific">Paramecium primaurelia</name>
    <dbReference type="NCBI Taxonomy" id="5886"/>
    <lineage>
        <taxon>Eukaryota</taxon>
        <taxon>Sar</taxon>
        <taxon>Alveolata</taxon>
        <taxon>Ciliophora</taxon>
        <taxon>Intramacronucleata</taxon>
        <taxon>Oligohymenophorea</taxon>
        <taxon>Peniculida</taxon>
        <taxon>Parameciidae</taxon>
        <taxon>Paramecium</taxon>
    </lineage>
</organism>
<dbReference type="AlphaFoldDB" id="A0A8S1LAE5"/>
<protein>
    <submittedName>
        <fullName evidence="1">Uncharacterized protein</fullName>
    </submittedName>
</protein>
<evidence type="ECO:0000313" key="1">
    <source>
        <dbReference type="EMBL" id="CAD8063165.1"/>
    </source>
</evidence>
<sequence>MLDQVINITLVNLNYQIILQILMNINKISPKSVRKHQKNGISFLIHQQSTYMQYSIFNLFMILYPIPNCY</sequence>
<keyword evidence="2" id="KW-1185">Reference proteome</keyword>
<evidence type="ECO:0000313" key="2">
    <source>
        <dbReference type="Proteomes" id="UP000688137"/>
    </source>
</evidence>
<dbReference type="EMBL" id="CAJJDM010000033">
    <property type="protein sequence ID" value="CAD8063165.1"/>
    <property type="molecule type" value="Genomic_DNA"/>
</dbReference>
<proteinExistence type="predicted"/>
<dbReference type="Proteomes" id="UP000688137">
    <property type="component" value="Unassembled WGS sequence"/>
</dbReference>
<name>A0A8S1LAE5_PARPR</name>